<evidence type="ECO:0000256" key="2">
    <source>
        <dbReference type="ARBA" id="ARBA00022741"/>
    </source>
</evidence>
<dbReference type="Gene3D" id="1.10.510.10">
    <property type="entry name" value="Transferase(Phosphotransferase) domain 1"/>
    <property type="match status" value="1"/>
</dbReference>
<feature type="compositionally biased region" description="Pro residues" evidence="6">
    <location>
        <begin position="353"/>
        <end position="362"/>
    </location>
</feature>
<evidence type="ECO:0000313" key="9">
    <source>
        <dbReference type="Proteomes" id="UP001165041"/>
    </source>
</evidence>
<keyword evidence="4 5" id="KW-0067">ATP-binding</keyword>
<evidence type="ECO:0000313" key="8">
    <source>
        <dbReference type="EMBL" id="GLW72346.1"/>
    </source>
</evidence>
<dbReference type="PANTHER" id="PTHR43289:SF34">
    <property type="entry name" value="SERINE_THREONINE-PROTEIN KINASE YBDM-RELATED"/>
    <property type="match status" value="1"/>
</dbReference>
<accession>A0A9W6V263</accession>
<proteinExistence type="predicted"/>
<dbReference type="SUPFAM" id="SSF56112">
    <property type="entry name" value="Protein kinase-like (PK-like)"/>
    <property type="match status" value="1"/>
</dbReference>
<feature type="binding site" evidence="5">
    <location>
        <position position="45"/>
    </location>
    <ligand>
        <name>ATP</name>
        <dbReference type="ChEBI" id="CHEBI:30616"/>
    </ligand>
</feature>
<dbReference type="InterPro" id="IPR011047">
    <property type="entry name" value="Quinoprotein_ADH-like_sf"/>
</dbReference>
<evidence type="ECO:0000256" key="4">
    <source>
        <dbReference type="ARBA" id="ARBA00022840"/>
    </source>
</evidence>
<keyword evidence="2 5" id="KW-0547">Nucleotide-binding</keyword>
<gene>
    <name evidence="8" type="ORF">Kpho02_46450</name>
</gene>
<evidence type="ECO:0000256" key="1">
    <source>
        <dbReference type="ARBA" id="ARBA00022679"/>
    </source>
</evidence>
<dbReference type="GO" id="GO:0004674">
    <property type="term" value="F:protein serine/threonine kinase activity"/>
    <property type="evidence" value="ECO:0007669"/>
    <property type="project" value="TreeGrafter"/>
</dbReference>
<dbReference type="SUPFAM" id="SSF50998">
    <property type="entry name" value="Quinoprotein alcohol dehydrogenase-like"/>
    <property type="match status" value="2"/>
</dbReference>
<dbReference type="Gene3D" id="2.130.10.10">
    <property type="entry name" value="YVTN repeat-like/Quinoprotein amine dehydrogenase"/>
    <property type="match status" value="2"/>
</dbReference>
<dbReference type="InterPro" id="IPR011009">
    <property type="entry name" value="Kinase-like_dom_sf"/>
</dbReference>
<protein>
    <recommendedName>
        <fullName evidence="7">Protein kinase domain-containing protein</fullName>
    </recommendedName>
</protein>
<name>A0A9W6V263_9ACTN</name>
<dbReference type="RefSeq" id="WP_285738057.1">
    <property type="nucleotide sequence ID" value="NZ_BSSA01000017.1"/>
</dbReference>
<dbReference type="InterPro" id="IPR000719">
    <property type="entry name" value="Prot_kinase_dom"/>
</dbReference>
<dbReference type="Pfam" id="PF13360">
    <property type="entry name" value="PQQ_2"/>
    <property type="match status" value="1"/>
</dbReference>
<dbReference type="GO" id="GO:0005524">
    <property type="term" value="F:ATP binding"/>
    <property type="evidence" value="ECO:0007669"/>
    <property type="project" value="UniProtKB-UniRule"/>
</dbReference>
<dbReference type="InterPro" id="IPR008271">
    <property type="entry name" value="Ser/Thr_kinase_AS"/>
</dbReference>
<reference evidence="8" key="1">
    <citation type="submission" date="2023-02" db="EMBL/GenBank/DDBJ databases">
        <title>Kitasatospora phosalacinea NBRC 14627.</title>
        <authorList>
            <person name="Ichikawa N."/>
            <person name="Sato H."/>
            <person name="Tonouchi N."/>
        </authorList>
    </citation>
    <scope>NUCLEOTIDE SEQUENCE</scope>
    <source>
        <strain evidence="8">NBRC 14627</strain>
    </source>
</reference>
<feature type="compositionally biased region" description="Low complexity" evidence="6">
    <location>
        <begin position="313"/>
        <end position="338"/>
    </location>
</feature>
<dbReference type="CDD" id="cd14014">
    <property type="entry name" value="STKc_PknB_like"/>
    <property type="match status" value="1"/>
</dbReference>
<dbReference type="InterPro" id="IPR015943">
    <property type="entry name" value="WD40/YVTN_repeat-like_dom_sf"/>
</dbReference>
<dbReference type="SMART" id="SM00220">
    <property type="entry name" value="S_TKc"/>
    <property type="match status" value="1"/>
</dbReference>
<dbReference type="Pfam" id="PF00069">
    <property type="entry name" value="Pkinase"/>
    <property type="match status" value="1"/>
</dbReference>
<dbReference type="InterPro" id="IPR002372">
    <property type="entry name" value="PQQ_rpt_dom"/>
</dbReference>
<dbReference type="PROSITE" id="PS00108">
    <property type="entry name" value="PROTEIN_KINASE_ST"/>
    <property type="match status" value="1"/>
</dbReference>
<sequence>MPFEPLDRTDPESVGPYHLLARLGVGGMGRVYLARSAGGRTVAVKVVRADLAGDADFRERFRREVSAARSVGGTFTAPVVDADRDGESPWLATAYVLGPALDDAVRGHGPLPVETVRTLGVGLAQALSAIHAAGLVHRDLKPSNVLLAADGPRVIDFGIARALDGDRMTSTGVVVGSPGFMSPEQAAGRRLGPAGDVFSLGSVLVYAATGHGPFDHAEDGGSPSAASLLYRVVHDEPDLSGLPEQLRPAVAACLAKDPDARPTPAELGALLGEPVAPARSGWLPVALASDIATHAAEVMDLEAPVRPADPRRAAAAAPAVPTPTEVSPAEPRQPAEPAEPADRGTVRLRATDAPPPARPAPTHPAAGAAAVAGHPTAPIGAAPAAGSPRPSRRALLLGGGAVVLAGAGGLTAWALGGSKQDPAPQPAPPTGGTASPAAASSAAPSRAPGMPPAPLWTYRTEASNAGSLGMAFSPGLLHLGNADLIAVNLADGKEKWITKDAMAYNLACAGGTISYGTVADLITVDAATGTVLWKYRAERGKPNGTQIASDTVLNADDRAVYAMCSYLQMDDKGMPDMGARTGKGIMALSRKDGSMLWNQHRQQTADYTVSSDLTADTLLYTDSKENLVARSLADGTQTWFATTNSRSAYQPVLQDGLVFCSVDPNGIQGVRVADGKQVWAKTSDRSTRMWYSAPAAGKHVVYSILGGMTLTYQGTTYTPTAPTRVVAFNAADGAELWHLELPTEVSMDTNPVLVRDTLFVPTADHGIYAVDVVNHKVRWVFQTNAGAELPWHLAAGEDLLIAVQGNQVMALPPE</sequence>
<evidence type="ECO:0000256" key="5">
    <source>
        <dbReference type="PROSITE-ProRule" id="PRU10141"/>
    </source>
</evidence>
<organism evidence="8 9">
    <name type="scientific">Kitasatospora phosalacinea</name>
    <dbReference type="NCBI Taxonomy" id="2065"/>
    <lineage>
        <taxon>Bacteria</taxon>
        <taxon>Bacillati</taxon>
        <taxon>Actinomycetota</taxon>
        <taxon>Actinomycetes</taxon>
        <taxon>Kitasatosporales</taxon>
        <taxon>Streptomycetaceae</taxon>
        <taxon>Kitasatospora</taxon>
    </lineage>
</organism>
<feature type="region of interest" description="Disordered" evidence="6">
    <location>
        <begin position="303"/>
        <end position="371"/>
    </location>
</feature>
<feature type="domain" description="Protein kinase" evidence="7">
    <location>
        <begin position="17"/>
        <end position="276"/>
    </location>
</feature>
<dbReference type="InterPro" id="IPR018391">
    <property type="entry name" value="PQQ_b-propeller_rpt"/>
</dbReference>
<dbReference type="EMBL" id="BSSA01000017">
    <property type="protein sequence ID" value="GLW72346.1"/>
    <property type="molecule type" value="Genomic_DNA"/>
</dbReference>
<dbReference type="SMART" id="SM00564">
    <property type="entry name" value="PQQ"/>
    <property type="match status" value="5"/>
</dbReference>
<dbReference type="Proteomes" id="UP001165041">
    <property type="component" value="Unassembled WGS sequence"/>
</dbReference>
<dbReference type="PROSITE" id="PS00107">
    <property type="entry name" value="PROTEIN_KINASE_ATP"/>
    <property type="match status" value="1"/>
</dbReference>
<keyword evidence="3" id="KW-0418">Kinase</keyword>
<evidence type="ECO:0000256" key="6">
    <source>
        <dbReference type="SAM" id="MobiDB-lite"/>
    </source>
</evidence>
<evidence type="ECO:0000256" key="3">
    <source>
        <dbReference type="ARBA" id="ARBA00022777"/>
    </source>
</evidence>
<dbReference type="Gene3D" id="3.30.200.20">
    <property type="entry name" value="Phosphorylase Kinase, domain 1"/>
    <property type="match status" value="1"/>
</dbReference>
<comment type="caution">
    <text evidence="8">The sequence shown here is derived from an EMBL/GenBank/DDBJ whole genome shotgun (WGS) entry which is preliminary data.</text>
</comment>
<feature type="region of interest" description="Disordered" evidence="6">
    <location>
        <begin position="416"/>
        <end position="455"/>
    </location>
</feature>
<dbReference type="AlphaFoldDB" id="A0A9W6V263"/>
<feature type="compositionally biased region" description="Low complexity" evidence="6">
    <location>
        <begin position="430"/>
        <end position="448"/>
    </location>
</feature>
<evidence type="ECO:0000259" key="7">
    <source>
        <dbReference type="PROSITE" id="PS50011"/>
    </source>
</evidence>
<dbReference type="PANTHER" id="PTHR43289">
    <property type="entry name" value="MITOGEN-ACTIVATED PROTEIN KINASE KINASE KINASE 20-RELATED"/>
    <property type="match status" value="1"/>
</dbReference>
<dbReference type="PROSITE" id="PS50011">
    <property type="entry name" value="PROTEIN_KINASE_DOM"/>
    <property type="match status" value="1"/>
</dbReference>
<keyword evidence="1" id="KW-0808">Transferase</keyword>
<dbReference type="InterPro" id="IPR017441">
    <property type="entry name" value="Protein_kinase_ATP_BS"/>
</dbReference>